<dbReference type="AlphaFoldDB" id="A0AAD6CFM2"/>
<evidence type="ECO:0000313" key="2">
    <source>
        <dbReference type="EMBL" id="KAJ5464387.1"/>
    </source>
</evidence>
<dbReference type="Proteomes" id="UP001213681">
    <property type="component" value="Unassembled WGS sequence"/>
</dbReference>
<comment type="caution">
    <text evidence="2">The sequence shown here is derived from an EMBL/GenBank/DDBJ whole genome shotgun (WGS) entry which is preliminary data.</text>
</comment>
<feature type="compositionally biased region" description="Acidic residues" evidence="1">
    <location>
        <begin position="521"/>
        <end position="539"/>
    </location>
</feature>
<evidence type="ECO:0000256" key="1">
    <source>
        <dbReference type="SAM" id="MobiDB-lite"/>
    </source>
</evidence>
<feature type="region of interest" description="Disordered" evidence="1">
    <location>
        <begin position="409"/>
        <end position="539"/>
    </location>
</feature>
<organism evidence="2 3">
    <name type="scientific">Penicillium daleae</name>
    <dbReference type="NCBI Taxonomy" id="63821"/>
    <lineage>
        <taxon>Eukaryota</taxon>
        <taxon>Fungi</taxon>
        <taxon>Dikarya</taxon>
        <taxon>Ascomycota</taxon>
        <taxon>Pezizomycotina</taxon>
        <taxon>Eurotiomycetes</taxon>
        <taxon>Eurotiomycetidae</taxon>
        <taxon>Eurotiales</taxon>
        <taxon>Aspergillaceae</taxon>
        <taxon>Penicillium</taxon>
    </lineage>
</organism>
<proteinExistence type="predicted"/>
<protein>
    <submittedName>
        <fullName evidence="2">Uncharacterized protein</fullName>
    </submittedName>
</protein>
<evidence type="ECO:0000313" key="3">
    <source>
        <dbReference type="Proteomes" id="UP001213681"/>
    </source>
</evidence>
<keyword evidence="3" id="KW-1185">Reference proteome</keyword>
<reference evidence="2" key="1">
    <citation type="submission" date="2022-12" db="EMBL/GenBank/DDBJ databases">
        <authorList>
            <person name="Petersen C."/>
        </authorList>
    </citation>
    <scope>NUCLEOTIDE SEQUENCE</scope>
    <source>
        <strain evidence="2">IBT 16125</strain>
    </source>
</reference>
<sequence>MWESNRLLQILLPLMGDPEGRFLSDSTFEDFFNLANIADAKRFFSQDELSFRDEDQQILTELADATLIAGFLNAYTDNESVTATRRHFFEKARSIAAVIASEHQKLLKSRPYSNWLYLAETEPIGLHEMLGSPNSPVIPPLVWCRDFMGGIQLSLPSGVNPASRIHRPVSAAAAAATCSQESSLEILMTVAKQQGDYKWQLFLLQVLLNNCSHSDGRLALIRDMTNLRRGVMGDSGGYLQSLIAEWLVLSQSDLEAASATPMNLYSRFVEFNDSFPSHFDFRPEERQRLGVVLFDVPVFDWLKHQAMEQLLRGMNRHAEADVSRIRIPQIERHLPYHATVRLGIAIIRCVGCADCSGDMYPYYPHNLPMYGGGPYIPYPHHTYPTTYPVHPTIANQEVPYWPISHQHAAHRASRYTTQQPAPSKSASSRSVSPLRDSPPRVSQPSSPRSGLRTLGPVRHRDPTVEEDTAWHVEDLIRDSRTPGPRVKERSSKSQEGPKGVTIRVDSTVEKGLDGKKTSGDNQEEDQRDSDGGYGDDDEQ</sequence>
<name>A0AAD6CFM2_9EURO</name>
<feature type="compositionally biased region" description="Low complexity" evidence="1">
    <location>
        <begin position="420"/>
        <end position="449"/>
    </location>
</feature>
<reference evidence="2" key="2">
    <citation type="journal article" date="2023" name="IMA Fungus">
        <title>Comparative genomic study of the Penicillium genus elucidates a diverse pangenome and 15 lateral gene transfer events.</title>
        <authorList>
            <person name="Petersen C."/>
            <person name="Sorensen T."/>
            <person name="Nielsen M.R."/>
            <person name="Sondergaard T.E."/>
            <person name="Sorensen J.L."/>
            <person name="Fitzpatrick D.A."/>
            <person name="Frisvad J.C."/>
            <person name="Nielsen K.L."/>
        </authorList>
    </citation>
    <scope>NUCLEOTIDE SEQUENCE</scope>
    <source>
        <strain evidence="2">IBT 16125</strain>
    </source>
</reference>
<feature type="compositionally biased region" description="Basic and acidic residues" evidence="1">
    <location>
        <begin position="458"/>
        <end position="492"/>
    </location>
</feature>
<gene>
    <name evidence="2" type="ORF">N7458_000073</name>
</gene>
<feature type="compositionally biased region" description="Basic and acidic residues" evidence="1">
    <location>
        <begin position="506"/>
        <end position="518"/>
    </location>
</feature>
<dbReference type="RefSeq" id="XP_056771234.1">
    <property type="nucleotide sequence ID" value="XM_056903467.1"/>
</dbReference>
<dbReference type="EMBL" id="JAPVEA010000001">
    <property type="protein sequence ID" value="KAJ5464387.1"/>
    <property type="molecule type" value="Genomic_DNA"/>
</dbReference>
<dbReference type="GeneID" id="81593710"/>
<accession>A0AAD6CFM2</accession>